<dbReference type="CDD" id="cd09739">
    <property type="entry name" value="Cas6_I-F"/>
    <property type="match status" value="1"/>
</dbReference>
<evidence type="ECO:0000313" key="1">
    <source>
        <dbReference type="EMBL" id="MFL1731824.1"/>
    </source>
</evidence>
<comment type="caution">
    <text evidence="1">The sequence shown here is derived from an EMBL/GenBank/DDBJ whole genome shotgun (WGS) entry which is preliminary data.</text>
</comment>
<accession>A0ABW8U3U6</accession>
<evidence type="ECO:0000313" key="2">
    <source>
        <dbReference type="Proteomes" id="UP001624684"/>
    </source>
</evidence>
<name>A0ABW8U3U6_9GAMM</name>
<dbReference type="EMBL" id="JBJJXE010000002">
    <property type="protein sequence ID" value="MFL1731824.1"/>
    <property type="molecule type" value="Genomic_DNA"/>
</dbReference>
<sequence>MNFYQEITLIPNIEITPYFIWGTLYKQLHIALADIKNKHGVDTIGVSFPEYQYEQKNDKTFAMLGNKLRIFAKTKDELEKLALGTWLSRLVDYLHLSSIKEVGDQATGHVVVKRYRHKSLHFYVKNYAKYHNISYEEALKACRNYRIEKPGFPFIDLTSNENGNRFKLAIQQIASDQEVNGSFNTYGINNPSGVVTVPHW</sequence>
<dbReference type="Pfam" id="PF09618">
    <property type="entry name" value="Cas_Csy4"/>
    <property type="match status" value="1"/>
</dbReference>
<gene>
    <name evidence="1" type="primary">cas6f</name>
    <name evidence="1" type="ORF">ACJHVH_02240</name>
</gene>
<dbReference type="NCBIfam" id="TIGR02563">
    <property type="entry name" value="cas_Csy4"/>
    <property type="match status" value="1"/>
</dbReference>
<reference evidence="1 2" key="1">
    <citation type="submission" date="2024-11" db="EMBL/GenBank/DDBJ databases">
        <title>First Report of Moraxella oculi in Brazil in an Infectious Bovine Keratoconjunctivitis Outbreak.</title>
        <authorList>
            <person name="Carvalho C.V."/>
            <person name="Domingues R."/>
            <person name="Coutinho C."/>
            <person name="Honorio N.T.B.S."/>
            <person name="Faza D.R.L.R."/>
            <person name="Carvalho W.A."/>
            <person name="Machado A.B.F."/>
            <person name="Martins M.F."/>
            <person name="Gaspar E.B."/>
        </authorList>
    </citation>
    <scope>NUCLEOTIDE SEQUENCE [LARGE SCALE GENOMIC DNA]</scope>
    <source>
        <strain evidence="1 2">2117LE</strain>
    </source>
</reference>
<organism evidence="1 2">
    <name type="scientific">Moraxella oculi</name>
    <dbReference type="NCBI Taxonomy" id="2940516"/>
    <lineage>
        <taxon>Bacteria</taxon>
        <taxon>Pseudomonadati</taxon>
        <taxon>Pseudomonadota</taxon>
        <taxon>Gammaproteobacteria</taxon>
        <taxon>Moraxellales</taxon>
        <taxon>Moraxellaceae</taxon>
        <taxon>Moraxella</taxon>
    </lineage>
</organism>
<dbReference type="RefSeq" id="WP_249098033.1">
    <property type="nucleotide sequence ID" value="NZ_JAMBAQ010000002.1"/>
</dbReference>
<proteinExistence type="predicted"/>
<dbReference type="InterPro" id="IPR013396">
    <property type="entry name" value="CRISPR-assoc_prot_Csy4"/>
</dbReference>
<protein>
    <submittedName>
        <fullName evidence="1">Type I-F CRISPR-associated endoribonuclease Cas6/Csy4</fullName>
    </submittedName>
</protein>
<dbReference type="Gene3D" id="3.30.70.2540">
    <property type="entry name" value="CRISPR-associated endoribonuclease Cas6/Csy4"/>
    <property type="match status" value="1"/>
</dbReference>
<dbReference type="InterPro" id="IPR042564">
    <property type="entry name" value="CRISPR-Cas6/Csy4_sf"/>
</dbReference>
<keyword evidence="2" id="KW-1185">Reference proteome</keyword>
<dbReference type="Proteomes" id="UP001624684">
    <property type="component" value="Unassembled WGS sequence"/>
</dbReference>